<protein>
    <recommendedName>
        <fullName evidence="1">RecF/RecN/SMC N-terminal domain-containing protein</fullName>
    </recommendedName>
</protein>
<dbReference type="AlphaFoldDB" id="A0A6S6S308"/>
<dbReference type="Pfam" id="PF02463">
    <property type="entry name" value="SMC_N"/>
    <property type="match status" value="1"/>
</dbReference>
<proteinExistence type="predicted"/>
<gene>
    <name evidence="2" type="ORF">HELGO_WM2234</name>
</gene>
<dbReference type="InterPro" id="IPR003395">
    <property type="entry name" value="RecF/RecN/SMC_N"/>
</dbReference>
<sequence>MKKINKLTLENFKFFYGTEEFKFEGKNILIYGENGSGKSSIYWALYTFFQSSLKVDSEIKKYFDILDKENLTNRFIEEDESSHIALELIDENKNIDDPMVISKTIFDTNKDDNTQIQEAMKASDFINFKLLSRLYDFKNPEEIDLFIMFEKEVLNYLFIDNLNLSTLWDELKVGLNPKPRMSDSLYKEFQAKITLFNDYFIRLIPILLKDSNEFLKNDFNENIEISMEYKKATYNDFVANSTTKRNSKTIAPNIKLTVKLLNDDIENDIVERPHTFLNEAKLTAISLSLRFSILKNRLISDLRVLVLDDLLISLDMSYRIEVINILEKHFSDFQLIIMTHDKGFYQLLKRKISTQAWNVYELYNQNDKQCVKEAKSSFEKAKKLFEDRDYEATAHFLRKETEEILKHYLDPNLKYINKEFTTLESLINRVRNEIELDYIKSFDKFFRDRTMDIETAKKIRNFENDTELDSSIKQQLFQARGDLFNLFIKYTEYKNNEVKIFEELKNIKDRVLNPSSHYSEAPIFRKEIHDAIELIGRLNDFLKDKESSNTIAQVSQNCAETIESVALPLAEHTHAFILDFTEDILDKIIEIDTPEALNDFLKIKLLINIHSFTLEQFEEIINKITSHNRQYQFNDESGEILKDIFITKVWDVEYKKVWCRLIRSININTQIKEWFENRGCYNTHSPDDYNCDFLDDEIPF</sequence>
<dbReference type="Gene3D" id="3.40.50.300">
    <property type="entry name" value="P-loop containing nucleotide triphosphate hydrolases"/>
    <property type="match status" value="1"/>
</dbReference>
<accession>A0A6S6S308</accession>
<name>A0A6S6S308_9BACT</name>
<organism evidence="2">
    <name type="scientific">uncultured Sulfurovum sp</name>
    <dbReference type="NCBI Taxonomy" id="269237"/>
    <lineage>
        <taxon>Bacteria</taxon>
        <taxon>Pseudomonadati</taxon>
        <taxon>Campylobacterota</taxon>
        <taxon>Epsilonproteobacteria</taxon>
        <taxon>Campylobacterales</taxon>
        <taxon>Sulfurovaceae</taxon>
        <taxon>Sulfurovum</taxon>
        <taxon>environmental samples</taxon>
    </lineage>
</organism>
<dbReference type="SUPFAM" id="SSF52540">
    <property type="entry name" value="P-loop containing nucleoside triphosphate hydrolases"/>
    <property type="match status" value="1"/>
</dbReference>
<feature type="domain" description="RecF/RecN/SMC N-terminal" evidence="1">
    <location>
        <begin position="4"/>
        <end position="351"/>
    </location>
</feature>
<reference evidence="2" key="1">
    <citation type="submission" date="2020-01" db="EMBL/GenBank/DDBJ databases">
        <authorList>
            <person name="Meier V. D."/>
            <person name="Meier V D."/>
        </authorList>
    </citation>
    <scope>NUCLEOTIDE SEQUENCE</scope>
    <source>
        <strain evidence="2">HLG_WM_MAG_06</strain>
    </source>
</reference>
<dbReference type="EMBL" id="CACVAP010000011">
    <property type="protein sequence ID" value="CAA6798694.1"/>
    <property type="molecule type" value="Genomic_DNA"/>
</dbReference>
<dbReference type="InterPro" id="IPR027417">
    <property type="entry name" value="P-loop_NTPase"/>
</dbReference>
<evidence type="ECO:0000313" key="2">
    <source>
        <dbReference type="EMBL" id="CAA6798694.1"/>
    </source>
</evidence>
<evidence type="ECO:0000259" key="1">
    <source>
        <dbReference type="Pfam" id="PF02463"/>
    </source>
</evidence>